<comment type="caution">
    <text evidence="1">The sequence shown here is derived from an EMBL/GenBank/DDBJ whole genome shotgun (WGS) entry which is preliminary data.</text>
</comment>
<dbReference type="AlphaFoldDB" id="X1LZM1"/>
<protein>
    <submittedName>
        <fullName evidence="1">Uncharacterized protein</fullName>
    </submittedName>
</protein>
<name>X1LZM1_9ZZZZ</name>
<sequence length="79" mass="8779">MATQVPNYTVTVNAFEAGLLMGMIEGAEERVKPSLSRVRSQLIAMKRDLEKAEGVVKKLLPNGRLEITDEDGNRIIRLP</sequence>
<dbReference type="EMBL" id="BARV01017572">
    <property type="protein sequence ID" value="GAI24832.1"/>
    <property type="molecule type" value="Genomic_DNA"/>
</dbReference>
<gene>
    <name evidence="1" type="ORF">S06H3_29907</name>
</gene>
<accession>X1LZM1</accession>
<feature type="non-terminal residue" evidence="1">
    <location>
        <position position="79"/>
    </location>
</feature>
<organism evidence="1">
    <name type="scientific">marine sediment metagenome</name>
    <dbReference type="NCBI Taxonomy" id="412755"/>
    <lineage>
        <taxon>unclassified sequences</taxon>
        <taxon>metagenomes</taxon>
        <taxon>ecological metagenomes</taxon>
    </lineage>
</organism>
<reference evidence="1" key="1">
    <citation type="journal article" date="2014" name="Front. Microbiol.">
        <title>High frequency of phylogenetically diverse reductive dehalogenase-homologous genes in deep subseafloor sedimentary metagenomes.</title>
        <authorList>
            <person name="Kawai M."/>
            <person name="Futagami T."/>
            <person name="Toyoda A."/>
            <person name="Takaki Y."/>
            <person name="Nishi S."/>
            <person name="Hori S."/>
            <person name="Arai W."/>
            <person name="Tsubouchi T."/>
            <person name="Morono Y."/>
            <person name="Uchiyama I."/>
            <person name="Ito T."/>
            <person name="Fujiyama A."/>
            <person name="Inagaki F."/>
            <person name="Takami H."/>
        </authorList>
    </citation>
    <scope>NUCLEOTIDE SEQUENCE</scope>
    <source>
        <strain evidence="1">Expedition CK06-06</strain>
    </source>
</reference>
<evidence type="ECO:0000313" key="1">
    <source>
        <dbReference type="EMBL" id="GAI24832.1"/>
    </source>
</evidence>
<proteinExistence type="predicted"/>